<reference evidence="1 2" key="1">
    <citation type="journal article" date="2013" name="Sci. Rep.">
        <title>Extraordinary expansion of a Sorangium cellulosum genome from an alkaline milieu.</title>
        <authorList>
            <person name="Han K."/>
            <person name="Li Z.F."/>
            <person name="Peng R."/>
            <person name="Zhu L.P."/>
            <person name="Zhou T."/>
            <person name="Wang L.G."/>
            <person name="Li S.G."/>
            <person name="Zhang X.B."/>
            <person name="Hu W."/>
            <person name="Wu Z.H."/>
            <person name="Qin N."/>
            <person name="Li Y.Z."/>
        </authorList>
    </citation>
    <scope>NUCLEOTIDE SEQUENCE [LARGE SCALE GENOMIC DNA]</scope>
    <source>
        <strain evidence="1 2">So0157-2</strain>
    </source>
</reference>
<evidence type="ECO:0000313" key="1">
    <source>
        <dbReference type="EMBL" id="AGP37986.1"/>
    </source>
</evidence>
<dbReference type="PATRIC" id="fig|1254432.3.peg.6349"/>
<dbReference type="AlphaFoldDB" id="S4Y0H2"/>
<organism evidence="1 2">
    <name type="scientific">Sorangium cellulosum So0157-2</name>
    <dbReference type="NCBI Taxonomy" id="1254432"/>
    <lineage>
        <taxon>Bacteria</taxon>
        <taxon>Pseudomonadati</taxon>
        <taxon>Myxococcota</taxon>
        <taxon>Polyangia</taxon>
        <taxon>Polyangiales</taxon>
        <taxon>Polyangiaceae</taxon>
        <taxon>Sorangium</taxon>
    </lineage>
</organism>
<evidence type="ECO:0000313" key="2">
    <source>
        <dbReference type="Proteomes" id="UP000014803"/>
    </source>
</evidence>
<dbReference type="EMBL" id="CP003969">
    <property type="protein sequence ID" value="AGP37986.1"/>
    <property type="molecule type" value="Genomic_DNA"/>
</dbReference>
<dbReference type="KEGG" id="scu:SCE1572_28060"/>
<sequence>MPPRGAAPVPTLAWRLGEYAVRPEPLTPARTEAELGCDVMAADAGNPPLWRIEVPRPLRLWASAGPSPSPELTTTRALLSVQTMSDTGPGDVLGCGPALSVELAPGRYALRGRVRSAQYTESGVPPGIEGFAYRMSELADRSCPTDLATRGIHDWDGQFPFAVDTDLDLNADGERDVRVEYQMAFTNPGTRLLVNEAYPRCLRVVADLPALVRPLPTRTHGFSDLRLGFWRLHPVDGFGGRMAIEYDGKYDASRSAYDVSRFVRCRDGYPGESPAADRERERLCERWLRSTDESAVPYELVERWLGVPASRDRLESPTELAATQATALLRALDAEGVRFPFGDVRECEPRAGQRAWVFGLELYAERDPPRAWSSEAFVVVRQLRGQPARVSAVLDASPCPVADAPSDLESIVEAWLEKPWSEARTVANGSPELRATHLRLSRARAAARIELTEVSGCAAPPHAPAWLWTARIAPPPALAEFMSATPTYLVIKRSASGLVVDSGAEVRPPHCSP</sequence>
<accession>S4Y0H2</accession>
<name>S4Y0H2_SORCE</name>
<protein>
    <submittedName>
        <fullName evidence="1">Uncharacterized protein</fullName>
    </submittedName>
</protein>
<dbReference type="Proteomes" id="UP000014803">
    <property type="component" value="Chromosome"/>
</dbReference>
<proteinExistence type="predicted"/>
<dbReference type="HOGENOM" id="CLU_530910_0_0_7"/>
<gene>
    <name evidence="1" type="ORF">SCE1572_28060</name>
</gene>